<dbReference type="PROSITE" id="PS51729">
    <property type="entry name" value="GNAT_YJDJ"/>
    <property type="match status" value="1"/>
</dbReference>
<evidence type="ECO:0000313" key="6">
    <source>
        <dbReference type="RefSeq" id="XP_015521237.2"/>
    </source>
</evidence>
<dbReference type="PANTHER" id="PTHR31435">
    <property type="entry name" value="PROTEIN NATD1"/>
    <property type="match status" value="1"/>
</dbReference>
<feature type="domain" description="N-acetyltransferase" evidence="4">
    <location>
        <begin position="26"/>
        <end position="114"/>
    </location>
</feature>
<gene>
    <name evidence="6" type="primary">LOC107225324</name>
</gene>
<evidence type="ECO:0000313" key="5">
    <source>
        <dbReference type="Proteomes" id="UP000829291"/>
    </source>
</evidence>
<proteinExistence type="inferred from homology"/>
<name>A0A6J0C3Y2_NEOLC</name>
<dbReference type="InterPro" id="IPR031165">
    <property type="entry name" value="GNAT_YJDJ"/>
</dbReference>
<dbReference type="OrthoDB" id="74247at2759"/>
<accession>A0A6J0C3Y2</accession>
<dbReference type="PANTHER" id="PTHR31435:SF9">
    <property type="entry name" value="PROTEIN NATD1"/>
    <property type="match status" value="1"/>
</dbReference>
<evidence type="ECO:0000256" key="2">
    <source>
        <dbReference type="ARBA" id="ARBA00020243"/>
    </source>
</evidence>
<evidence type="ECO:0000256" key="3">
    <source>
        <dbReference type="ARBA" id="ARBA00031876"/>
    </source>
</evidence>
<protein>
    <recommendedName>
        <fullName evidence="2">Protein NATD1</fullName>
    </recommendedName>
    <alternativeName>
        <fullName evidence="3">N-acetyltransferase domain-containing protein 1</fullName>
    </alternativeName>
</protein>
<keyword evidence="5" id="KW-1185">Reference proteome</keyword>
<dbReference type="GeneID" id="107225324"/>
<dbReference type="InterPro" id="IPR016181">
    <property type="entry name" value="Acyl_CoA_acyltransferase"/>
</dbReference>
<dbReference type="Pfam" id="PF14542">
    <property type="entry name" value="Acetyltransf_CG"/>
    <property type="match status" value="1"/>
</dbReference>
<comment type="similarity">
    <text evidence="1">Belongs to the NATD1 family.</text>
</comment>
<dbReference type="RefSeq" id="XP_015521237.2">
    <property type="nucleotide sequence ID" value="XM_015665751.2"/>
</dbReference>
<reference evidence="6" key="1">
    <citation type="submission" date="2025-08" db="UniProtKB">
        <authorList>
            <consortium name="RefSeq"/>
        </authorList>
    </citation>
    <scope>IDENTIFICATION</scope>
    <source>
        <tissue evidence="6">Thorax and Abdomen</tissue>
    </source>
</reference>
<sequence>MLRLSTLITARIKSAIRPIGLRYLYGVNHDPGVFYVKLHPNDRAVLLYKQNDRVLDMYAVEVPKKHEGKGLGRLLAETAFIYVIVRNYRMHLTCTYLQRYYETIKTQQLSAYVVGPPHLLTGPHPVAMFSTVEADRLEGMPDPTDTKNRFNKD</sequence>
<dbReference type="InParanoid" id="A0A6J0C3Y2"/>
<dbReference type="Proteomes" id="UP000829291">
    <property type="component" value="Chromosome 4"/>
</dbReference>
<dbReference type="InterPro" id="IPR045057">
    <property type="entry name" value="Gcn5-rel_NAT"/>
</dbReference>
<dbReference type="Gene3D" id="3.40.630.30">
    <property type="match status" value="1"/>
</dbReference>
<evidence type="ECO:0000259" key="4">
    <source>
        <dbReference type="PROSITE" id="PS51729"/>
    </source>
</evidence>
<dbReference type="KEGG" id="nlo:107225324"/>
<dbReference type="AlphaFoldDB" id="A0A6J0C3Y2"/>
<organism evidence="6">
    <name type="scientific">Neodiprion lecontei</name>
    <name type="common">Redheaded pine sawfly</name>
    <dbReference type="NCBI Taxonomy" id="441921"/>
    <lineage>
        <taxon>Eukaryota</taxon>
        <taxon>Metazoa</taxon>
        <taxon>Ecdysozoa</taxon>
        <taxon>Arthropoda</taxon>
        <taxon>Hexapoda</taxon>
        <taxon>Insecta</taxon>
        <taxon>Pterygota</taxon>
        <taxon>Neoptera</taxon>
        <taxon>Endopterygota</taxon>
        <taxon>Hymenoptera</taxon>
        <taxon>Tenthredinoidea</taxon>
        <taxon>Diprionidae</taxon>
        <taxon>Diprioninae</taxon>
        <taxon>Neodiprion</taxon>
    </lineage>
</organism>
<evidence type="ECO:0000256" key="1">
    <source>
        <dbReference type="ARBA" id="ARBA00006233"/>
    </source>
</evidence>
<dbReference type="SUPFAM" id="SSF55729">
    <property type="entry name" value="Acyl-CoA N-acyltransferases (Nat)"/>
    <property type="match status" value="1"/>
</dbReference>